<accession>A0A2A3YJ05</accession>
<reference evidence="2 3" key="1">
    <citation type="journal article" date="2017" name="Elife">
        <title>Extensive horizontal gene transfer in cheese-associated bacteria.</title>
        <authorList>
            <person name="Bonham K.S."/>
            <person name="Wolfe B.E."/>
            <person name="Dutton R.J."/>
        </authorList>
    </citation>
    <scope>NUCLEOTIDE SEQUENCE [LARGE SCALE GENOMIC DNA]</scope>
    <source>
        <strain evidence="2 3">341_9</strain>
    </source>
</reference>
<proteinExistence type="predicted"/>
<evidence type="ECO:0000256" key="1">
    <source>
        <dbReference type="SAM" id="MobiDB-lite"/>
    </source>
</evidence>
<name>A0A2A3YJ05_9MICO</name>
<organism evidence="2 3">
    <name type="scientific">Brachybacterium alimentarium</name>
    <dbReference type="NCBI Taxonomy" id="47845"/>
    <lineage>
        <taxon>Bacteria</taxon>
        <taxon>Bacillati</taxon>
        <taxon>Actinomycetota</taxon>
        <taxon>Actinomycetes</taxon>
        <taxon>Micrococcales</taxon>
        <taxon>Dermabacteraceae</taxon>
        <taxon>Brachybacterium</taxon>
    </lineage>
</organism>
<evidence type="ECO:0000313" key="3">
    <source>
        <dbReference type="Proteomes" id="UP000218598"/>
    </source>
</evidence>
<dbReference type="EMBL" id="NRGR01000018">
    <property type="protein sequence ID" value="PCC39075.1"/>
    <property type="molecule type" value="Genomic_DNA"/>
</dbReference>
<protein>
    <submittedName>
        <fullName evidence="2">Uncharacterized protein</fullName>
    </submittedName>
</protein>
<dbReference type="AlphaFoldDB" id="A0A2A3YJ05"/>
<feature type="region of interest" description="Disordered" evidence="1">
    <location>
        <begin position="29"/>
        <end position="103"/>
    </location>
</feature>
<dbReference type="RefSeq" id="WP_096197243.1">
    <property type="nucleotide sequence ID" value="NZ_JBQQNQ010000021.1"/>
</dbReference>
<evidence type="ECO:0000313" key="2">
    <source>
        <dbReference type="EMBL" id="PCC39075.1"/>
    </source>
</evidence>
<keyword evidence="3" id="KW-1185">Reference proteome</keyword>
<gene>
    <name evidence="2" type="ORF">CIK66_10790</name>
</gene>
<dbReference type="Proteomes" id="UP000218598">
    <property type="component" value="Unassembled WGS sequence"/>
</dbReference>
<comment type="caution">
    <text evidence="2">The sequence shown here is derived from an EMBL/GenBank/DDBJ whole genome shotgun (WGS) entry which is preliminary data.</text>
</comment>
<sequence>MIVSVVVVAVLVLVVAIGGSILAYRALAAGPEDPQPPTSSASPAAYAEGHPGEQGVDPHDLCVLDASDAPAARDVPIGSHPAGNQFERSADPGSRHGPLPMDG</sequence>